<organism evidence="1 2">
    <name type="scientific">Plectonema radiosum NIES-515</name>
    <dbReference type="NCBI Taxonomy" id="2986073"/>
    <lineage>
        <taxon>Bacteria</taxon>
        <taxon>Bacillati</taxon>
        <taxon>Cyanobacteriota</taxon>
        <taxon>Cyanophyceae</taxon>
        <taxon>Oscillatoriophycideae</taxon>
        <taxon>Oscillatoriales</taxon>
        <taxon>Microcoleaceae</taxon>
        <taxon>Plectonema</taxon>
    </lineage>
</organism>
<dbReference type="EMBL" id="JAOWRF010000140">
    <property type="protein sequence ID" value="MCV3213725.1"/>
    <property type="molecule type" value="Genomic_DNA"/>
</dbReference>
<comment type="caution">
    <text evidence="1">The sequence shown here is derived from an EMBL/GenBank/DDBJ whole genome shotgun (WGS) entry which is preliminary data.</text>
</comment>
<evidence type="ECO:0000313" key="1">
    <source>
        <dbReference type="EMBL" id="MCV3213725.1"/>
    </source>
</evidence>
<feature type="non-terminal residue" evidence="1">
    <location>
        <position position="209"/>
    </location>
</feature>
<protein>
    <submittedName>
        <fullName evidence="1">Uncharacterized protein</fullName>
    </submittedName>
</protein>
<dbReference type="RefSeq" id="WP_263745252.1">
    <property type="nucleotide sequence ID" value="NZ_JAOWRF010000140.1"/>
</dbReference>
<sequence length="209" mass="24972">MPGKYNDRVFFYIHPKTSDPNKGYIMHLLICLAEGLREIGVEFYSNVNYWHELPDKEEYLFRHDPKITSDDCSIVVLQTDVYRAEKILPQNLFHPKRKYITAYLDCEDGDKTYLEAPEFKKFDFIFRCHYNNKLKYGSNFYPWCFGLSNRILHELEEIPKFGDKKRQLLINFRHWKNGHSVRNISCKKLVTKLEKIIEINNSVEKDIPP</sequence>
<keyword evidence="2" id="KW-1185">Reference proteome</keyword>
<gene>
    <name evidence="1" type="ORF">OGM63_09410</name>
</gene>
<proteinExistence type="predicted"/>
<reference evidence="1 2" key="1">
    <citation type="submission" date="2022-10" db="EMBL/GenBank/DDBJ databases">
        <title>Identification of biosynthetic pathway for the production of the potent trypsin inhibitor radiosumin.</title>
        <authorList>
            <person name="Fewer D.P."/>
            <person name="Delbaje E."/>
            <person name="Ouyang X."/>
            <person name="Agostino P.D."/>
            <person name="Wahlsten M."/>
            <person name="Jokela J."/>
            <person name="Permi P."/>
            <person name="Haapaniemi E."/>
            <person name="Koistinen H."/>
        </authorList>
    </citation>
    <scope>NUCLEOTIDE SEQUENCE [LARGE SCALE GENOMIC DNA]</scope>
    <source>
        <strain evidence="1 2">NIES-515</strain>
    </source>
</reference>
<evidence type="ECO:0000313" key="2">
    <source>
        <dbReference type="Proteomes" id="UP001526143"/>
    </source>
</evidence>
<accession>A0ABT3AXA9</accession>
<name>A0ABT3AXA9_9CYAN</name>
<dbReference type="Proteomes" id="UP001526143">
    <property type="component" value="Unassembled WGS sequence"/>
</dbReference>